<dbReference type="RefSeq" id="WP_194113077.1">
    <property type="nucleotide sequence ID" value="NZ_JADFFL010000008.1"/>
</dbReference>
<feature type="signal peptide" evidence="1">
    <location>
        <begin position="1"/>
        <end position="21"/>
    </location>
</feature>
<reference evidence="2" key="1">
    <citation type="submission" date="2020-10" db="EMBL/GenBank/DDBJ databases">
        <title>Mucilaginibacter mali sp. nov., isolated from rhizosphere soil of apple orchard.</title>
        <authorList>
            <person name="Lee J.-S."/>
            <person name="Kim H.S."/>
            <person name="Kim J.-S."/>
        </authorList>
    </citation>
    <scope>NUCLEOTIDE SEQUENCE</scope>
    <source>
        <strain evidence="2">KCTC 22746</strain>
    </source>
</reference>
<evidence type="ECO:0000256" key="1">
    <source>
        <dbReference type="SAM" id="SignalP"/>
    </source>
</evidence>
<dbReference type="EMBL" id="JADFFL010000008">
    <property type="protein sequence ID" value="MBE9663828.1"/>
    <property type="molecule type" value="Genomic_DNA"/>
</dbReference>
<evidence type="ECO:0000313" key="3">
    <source>
        <dbReference type="Proteomes" id="UP000622475"/>
    </source>
</evidence>
<dbReference type="Proteomes" id="UP000622475">
    <property type="component" value="Unassembled WGS sequence"/>
</dbReference>
<keyword evidence="3" id="KW-1185">Reference proteome</keyword>
<evidence type="ECO:0000313" key="2">
    <source>
        <dbReference type="EMBL" id="MBE9663828.1"/>
    </source>
</evidence>
<dbReference type="Pfam" id="PF10670">
    <property type="entry name" value="DUF4198"/>
    <property type="match status" value="1"/>
</dbReference>
<organism evidence="2 3">
    <name type="scientific">Mucilaginibacter myungsuensis</name>
    <dbReference type="NCBI Taxonomy" id="649104"/>
    <lineage>
        <taxon>Bacteria</taxon>
        <taxon>Pseudomonadati</taxon>
        <taxon>Bacteroidota</taxon>
        <taxon>Sphingobacteriia</taxon>
        <taxon>Sphingobacteriales</taxon>
        <taxon>Sphingobacteriaceae</taxon>
        <taxon>Mucilaginibacter</taxon>
    </lineage>
</organism>
<name>A0A929PXG3_9SPHI</name>
<proteinExistence type="predicted"/>
<dbReference type="InterPro" id="IPR019613">
    <property type="entry name" value="DUF4198"/>
</dbReference>
<protein>
    <submittedName>
        <fullName evidence="2">DUF4198 domain-containing protein</fullName>
    </submittedName>
</protein>
<keyword evidence="1" id="KW-0732">Signal</keyword>
<gene>
    <name evidence="2" type="ORF">IRJ16_18235</name>
</gene>
<accession>A0A929PXG3</accession>
<sequence>MKFKVLLPFFALFLVAVSAKAQDTYLAAQKYFVHKGDKLDIYLLSGDQFKDIDEFKYDSTATEKFNWYIGGKKTDLKPAAKDSASPVFVNPMNTIGLSLIEMVRRGPVNSVEREDYSKRLAEDGMIKLAETVGNSNQSTFKEKKTTFLKTMIMVDKPTGNDFEKQLGHEFEITLKKNPYKMNYGDEIVGTLLFKGKPQRAANVDVYVKVPSGNVYVDHVSTNEKGEFAVITSREGVYMLRSAMTEPSTTTDADFSTVQTAFTFLFNSKNDDTMDWVRKK</sequence>
<dbReference type="AlphaFoldDB" id="A0A929PXG3"/>
<comment type="caution">
    <text evidence="2">The sequence shown here is derived from an EMBL/GenBank/DDBJ whole genome shotgun (WGS) entry which is preliminary data.</text>
</comment>
<feature type="chain" id="PRO_5038104041" evidence="1">
    <location>
        <begin position="22"/>
        <end position="279"/>
    </location>
</feature>